<evidence type="ECO:0000313" key="2">
    <source>
        <dbReference type="EMBL" id="KAH0553565.1"/>
    </source>
</evidence>
<keyword evidence="3" id="KW-1185">Reference proteome</keyword>
<proteinExistence type="predicted"/>
<gene>
    <name evidence="2" type="ORF">KQX54_002351</name>
</gene>
<protein>
    <submittedName>
        <fullName evidence="2">Uncharacterized protein</fullName>
    </submittedName>
</protein>
<comment type="caution">
    <text evidence="2">The sequence shown here is derived from an EMBL/GenBank/DDBJ whole genome shotgun (WGS) entry which is preliminary data.</text>
</comment>
<name>A0AAV7ILT1_COTGL</name>
<accession>A0AAV7ILT1</accession>
<evidence type="ECO:0000256" key="1">
    <source>
        <dbReference type="SAM" id="MobiDB-lite"/>
    </source>
</evidence>
<feature type="compositionally biased region" description="Basic and acidic residues" evidence="1">
    <location>
        <begin position="20"/>
        <end position="30"/>
    </location>
</feature>
<dbReference type="EMBL" id="JAHXZJ010001119">
    <property type="protein sequence ID" value="KAH0553565.1"/>
    <property type="molecule type" value="Genomic_DNA"/>
</dbReference>
<sequence>MVAEDHYLAPQLSGRSARLNNEKKGRRIDQEPPPIPRMDPKYLSKGSKLAGHEITRKLAGSWTLALGTYFLAREGGNDPARKELLFRLFPANGTL</sequence>
<feature type="region of interest" description="Disordered" evidence="1">
    <location>
        <begin position="1"/>
        <end position="42"/>
    </location>
</feature>
<reference evidence="2 3" key="1">
    <citation type="journal article" date="2021" name="J. Hered.">
        <title>A chromosome-level genome assembly of the parasitoid wasp, Cotesia glomerata (Hymenoptera: Braconidae).</title>
        <authorList>
            <person name="Pinto B.J."/>
            <person name="Weis J.J."/>
            <person name="Gamble T."/>
            <person name="Ode P.J."/>
            <person name="Paul R."/>
            <person name="Zaspel J.M."/>
        </authorList>
    </citation>
    <scope>NUCLEOTIDE SEQUENCE [LARGE SCALE GENOMIC DNA]</scope>
    <source>
        <strain evidence="2">CgM1</strain>
    </source>
</reference>
<evidence type="ECO:0000313" key="3">
    <source>
        <dbReference type="Proteomes" id="UP000826195"/>
    </source>
</evidence>
<dbReference type="AlphaFoldDB" id="A0AAV7ILT1"/>
<dbReference type="Proteomes" id="UP000826195">
    <property type="component" value="Unassembled WGS sequence"/>
</dbReference>
<organism evidence="2 3">
    <name type="scientific">Cotesia glomerata</name>
    <name type="common">Lepidopteran parasitic wasp</name>
    <name type="synonym">Apanteles glomeratus</name>
    <dbReference type="NCBI Taxonomy" id="32391"/>
    <lineage>
        <taxon>Eukaryota</taxon>
        <taxon>Metazoa</taxon>
        <taxon>Ecdysozoa</taxon>
        <taxon>Arthropoda</taxon>
        <taxon>Hexapoda</taxon>
        <taxon>Insecta</taxon>
        <taxon>Pterygota</taxon>
        <taxon>Neoptera</taxon>
        <taxon>Endopterygota</taxon>
        <taxon>Hymenoptera</taxon>
        <taxon>Apocrita</taxon>
        <taxon>Ichneumonoidea</taxon>
        <taxon>Braconidae</taxon>
        <taxon>Microgastrinae</taxon>
        <taxon>Cotesia</taxon>
    </lineage>
</organism>